<dbReference type="PRINTS" id="PR00404">
    <property type="entry name" value="MADSDOMAIN"/>
</dbReference>
<name>A0A5N6N4R4_9ASTR</name>
<dbReference type="GO" id="GO:0046983">
    <property type="term" value="F:protein dimerization activity"/>
    <property type="evidence" value="ECO:0007669"/>
    <property type="project" value="InterPro"/>
</dbReference>
<dbReference type="Gene3D" id="3.40.1810.10">
    <property type="entry name" value="Transcription factor, MADS-box"/>
    <property type="match status" value="1"/>
</dbReference>
<organism evidence="10 11">
    <name type="scientific">Mikania micrantha</name>
    <name type="common">bitter vine</name>
    <dbReference type="NCBI Taxonomy" id="192012"/>
    <lineage>
        <taxon>Eukaryota</taxon>
        <taxon>Viridiplantae</taxon>
        <taxon>Streptophyta</taxon>
        <taxon>Embryophyta</taxon>
        <taxon>Tracheophyta</taxon>
        <taxon>Spermatophyta</taxon>
        <taxon>Magnoliopsida</taxon>
        <taxon>eudicotyledons</taxon>
        <taxon>Gunneridae</taxon>
        <taxon>Pentapetalae</taxon>
        <taxon>asterids</taxon>
        <taxon>campanulids</taxon>
        <taxon>Asterales</taxon>
        <taxon>Asteraceae</taxon>
        <taxon>Asteroideae</taxon>
        <taxon>Heliantheae alliance</taxon>
        <taxon>Eupatorieae</taxon>
        <taxon>Mikania</taxon>
    </lineage>
</organism>
<evidence type="ECO:0000313" key="11">
    <source>
        <dbReference type="Proteomes" id="UP000326396"/>
    </source>
</evidence>
<protein>
    <submittedName>
        <fullName evidence="10">Uncharacterized protein</fullName>
    </submittedName>
</protein>
<dbReference type="Pfam" id="PF00319">
    <property type="entry name" value="SRF-TF"/>
    <property type="match status" value="1"/>
</dbReference>
<dbReference type="SUPFAM" id="SSF55455">
    <property type="entry name" value="SRF-like"/>
    <property type="match status" value="1"/>
</dbReference>
<dbReference type="PANTHER" id="PTHR48019">
    <property type="entry name" value="SERUM RESPONSE FACTOR HOMOLOG"/>
    <property type="match status" value="1"/>
</dbReference>
<dbReference type="SMART" id="SM00432">
    <property type="entry name" value="MADS"/>
    <property type="match status" value="1"/>
</dbReference>
<dbReference type="AlphaFoldDB" id="A0A5N6N4R4"/>
<evidence type="ECO:0000256" key="3">
    <source>
        <dbReference type="ARBA" id="ARBA00023125"/>
    </source>
</evidence>
<dbReference type="GO" id="GO:0045944">
    <property type="term" value="P:positive regulation of transcription by RNA polymerase II"/>
    <property type="evidence" value="ECO:0007669"/>
    <property type="project" value="InterPro"/>
</dbReference>
<evidence type="ECO:0000256" key="1">
    <source>
        <dbReference type="ARBA" id="ARBA00004123"/>
    </source>
</evidence>
<dbReference type="GO" id="GO:0003700">
    <property type="term" value="F:DNA-binding transcription factor activity"/>
    <property type="evidence" value="ECO:0007669"/>
    <property type="project" value="InterPro"/>
</dbReference>
<dbReference type="GO" id="GO:0005634">
    <property type="term" value="C:nucleus"/>
    <property type="evidence" value="ECO:0007669"/>
    <property type="project" value="UniProtKB-SubCell"/>
</dbReference>
<dbReference type="PROSITE" id="PS51297">
    <property type="entry name" value="K_BOX"/>
    <property type="match status" value="1"/>
</dbReference>
<dbReference type="InterPro" id="IPR033896">
    <property type="entry name" value="MEF2-like_N"/>
</dbReference>
<feature type="domain" description="K-box" evidence="9">
    <location>
        <begin position="87"/>
        <end position="177"/>
    </location>
</feature>
<dbReference type="FunFam" id="3.40.1810.10:FF:000005">
    <property type="entry name" value="MADS-box transcription factor 21"/>
    <property type="match status" value="1"/>
</dbReference>
<dbReference type="GO" id="GO:0000977">
    <property type="term" value="F:RNA polymerase II transcription regulatory region sequence-specific DNA binding"/>
    <property type="evidence" value="ECO:0007669"/>
    <property type="project" value="InterPro"/>
</dbReference>
<reference evidence="10 11" key="1">
    <citation type="submission" date="2019-05" db="EMBL/GenBank/DDBJ databases">
        <title>Mikania micrantha, genome provides insights into the molecular mechanism of rapid growth.</title>
        <authorList>
            <person name="Liu B."/>
        </authorList>
    </citation>
    <scope>NUCLEOTIDE SEQUENCE [LARGE SCALE GENOMIC DNA]</scope>
    <source>
        <strain evidence="10">NLD-2019</strain>
        <tissue evidence="10">Leaf</tissue>
    </source>
</reference>
<feature type="coiled-coil region" evidence="7">
    <location>
        <begin position="121"/>
        <end position="175"/>
    </location>
</feature>
<evidence type="ECO:0000256" key="5">
    <source>
        <dbReference type="ARBA" id="ARBA00023242"/>
    </source>
</evidence>
<keyword evidence="7" id="KW-0175">Coiled coil</keyword>
<comment type="subcellular location">
    <subcellularLocation>
        <location evidence="1">Nucleus</location>
    </subcellularLocation>
</comment>
<dbReference type="PROSITE" id="PS00350">
    <property type="entry name" value="MADS_BOX_1"/>
    <property type="match status" value="1"/>
</dbReference>
<evidence type="ECO:0000256" key="4">
    <source>
        <dbReference type="ARBA" id="ARBA00023163"/>
    </source>
</evidence>
<dbReference type="PROSITE" id="PS50066">
    <property type="entry name" value="MADS_BOX_2"/>
    <property type="match status" value="1"/>
</dbReference>
<keyword evidence="2" id="KW-0805">Transcription regulation</keyword>
<gene>
    <name evidence="10" type="ORF">E3N88_25443</name>
</gene>
<dbReference type="Proteomes" id="UP000326396">
    <property type="component" value="Linkage Group LG3"/>
</dbReference>
<evidence type="ECO:0000256" key="6">
    <source>
        <dbReference type="ARBA" id="ARBA00037260"/>
    </source>
</evidence>
<dbReference type="EMBL" id="SZYD01000013">
    <property type="protein sequence ID" value="KAD4385275.1"/>
    <property type="molecule type" value="Genomic_DNA"/>
</dbReference>
<dbReference type="InterPro" id="IPR036879">
    <property type="entry name" value="TF_MADSbox_sf"/>
</dbReference>
<evidence type="ECO:0000256" key="7">
    <source>
        <dbReference type="SAM" id="Coils"/>
    </source>
</evidence>
<dbReference type="OrthoDB" id="1898716at2759"/>
<comment type="function">
    <text evidence="6">Probable transcription factor.</text>
</comment>
<keyword evidence="5" id="KW-0539">Nucleus</keyword>
<dbReference type="Pfam" id="PF01486">
    <property type="entry name" value="K-box"/>
    <property type="match status" value="1"/>
</dbReference>
<keyword evidence="3" id="KW-0238">DNA-binding</keyword>
<dbReference type="CDD" id="cd00265">
    <property type="entry name" value="MADS_MEF2_like"/>
    <property type="match status" value="1"/>
</dbReference>
<feature type="domain" description="MADS-box" evidence="8">
    <location>
        <begin position="1"/>
        <end position="61"/>
    </location>
</feature>
<comment type="caution">
    <text evidence="10">The sequence shown here is derived from an EMBL/GenBank/DDBJ whole genome shotgun (WGS) entry which is preliminary data.</text>
</comment>
<keyword evidence="4" id="KW-0804">Transcription</keyword>
<evidence type="ECO:0000313" key="10">
    <source>
        <dbReference type="EMBL" id="KAD4385275.1"/>
    </source>
</evidence>
<dbReference type="InterPro" id="IPR050142">
    <property type="entry name" value="MADS-box/MEF2_TF"/>
</dbReference>
<accession>A0A5N6N4R4</accession>
<evidence type="ECO:0000256" key="2">
    <source>
        <dbReference type="ARBA" id="ARBA00023015"/>
    </source>
</evidence>
<dbReference type="InterPro" id="IPR002100">
    <property type="entry name" value="TF_MADSbox"/>
</dbReference>
<proteinExistence type="predicted"/>
<evidence type="ECO:0000259" key="9">
    <source>
        <dbReference type="PROSITE" id="PS51297"/>
    </source>
</evidence>
<dbReference type="InterPro" id="IPR002487">
    <property type="entry name" value="TF_Kbox"/>
</dbReference>
<evidence type="ECO:0000259" key="8">
    <source>
        <dbReference type="PROSITE" id="PS50066"/>
    </source>
</evidence>
<keyword evidence="11" id="KW-1185">Reference proteome</keyword>
<sequence length="225" mass="26217">MGRGRIQIKRIENDTSRQVTFCKRRGGLLKKAFELSVLCDAEIAVVVFSTRGRVYEYASNNMKSTIDRYKKTKSAESNTFSREETNTQFYQQETKKLRQQIHMSQISNRHLKGEGLDSLNLKELKQLETRLEKAISRIRSKKHDMILAETESLQKRELELEQNNTILRMKVAENERVQNEVDVGYHAIESYLARSSLQLNIMGPLETTPNPYTLSPNKSLRIWYN</sequence>